<evidence type="ECO:0000259" key="12">
    <source>
        <dbReference type="PROSITE" id="PS50051"/>
    </source>
</evidence>
<evidence type="ECO:0000313" key="14">
    <source>
        <dbReference type="Proteomes" id="UP000320333"/>
    </source>
</evidence>
<evidence type="ECO:0000256" key="5">
    <source>
        <dbReference type="ARBA" id="ARBA00022840"/>
    </source>
</evidence>
<feature type="region of interest" description="Disordered" evidence="10">
    <location>
        <begin position="869"/>
        <end position="889"/>
    </location>
</feature>
<dbReference type="EMBL" id="QEAP01000078">
    <property type="protein sequence ID" value="TPX75525.1"/>
    <property type="molecule type" value="Genomic_DNA"/>
</dbReference>
<dbReference type="STRING" id="246404.A0A507FIR0"/>
<dbReference type="Pfam" id="PF17207">
    <property type="entry name" value="MCM_OB"/>
    <property type="match status" value="1"/>
</dbReference>
<sequence>MTSTFATVTQATAFHAVGRMHYTLGVLDSAVLSRTAFLSGAVMLSIQTVYALASGASAPLISIGLNVLVIGSGWLLLRASHLSMLYLDKDKELAGFAGPSGIDESKRRWFHSWADGDPDFSDMTLQVRKAERAIALSVTARVNRESELFSKGELIVSAPNSVVTGPERADNADGIMSPKSTYSFPQHSKLYEMNVIRMPMATPAALSLRLKAPRPVSIRDSPVAAEAEAAVGSVDSAAKEAVWCVADAGGTMVAARESDLSTDDMMMIRESVLRRRHESLPLDSENRFRLDSKIAGISSTGIEIVLEHELDQEEARILGLQGQAPKRNRATDLVPHAHWSLYFPGEPYSPTHEFAQLIIAAVPLFVDLLASATNVTSQTRAISIPHNSLRPLSAHFPEFEDRLRLQPIETLAALALAFSDALIAEFGDAVARTKRLVRITSYDQVTPLKDLKANLMGRFISVRGTIVRVSSIKPVVTQISFICSTCSQTQVLEQFDGKYRAPMKCVGGDASCRGKTFLPDRSGLSETKTVDWQRIRIQEKLPDDQKDSGRIPRTVECEMTDELVDLVVPGDVVCVSGVVKVLETQEGKYKQKGASMYYLYISVNSLVKASSSSDGDDGGDDEGGEAGFTKDGMSFTRKDLYGIRQIHEVGGDELFPLLVNSLCPAIFGHEIVKAGLLLALFGGRRRSNQESKEIDIRSNPHVLVVGDPGLGKSQMLSAVVKAAPRGVYVCGNTTTTSGLTVTLCKDGESGDSALEAGALVLGDRGVCCIDEFDKLTEHQALLEAMEQQSISIAKAGMVCTLPARTSVIAAANPVGGHYNKAKTVSENLKMNTALLSRFDLVFILLDKPDEQLDKFLSDHIIKGKKWIPKPDDRAKEMNSQSSTQQPETLAERLKVPTENFDPIPLQLLRKYIAYSKKYVQPKLSKDAAMVLQEFYLTLRSKYRSKDSTPITTRQLESMIRLVEGRARAELRDEATRQDALEVVEIMRFSLWKAYEDEFGNVEFERSQGGAGMSKKGEPKRFMTKLTRVAAESGMDKFNFDQLHEIGKEISINVPNFRDFVESLNMNGYLLKKGNRLYSIAI</sequence>
<dbReference type="GO" id="GO:0031261">
    <property type="term" value="C:DNA replication preinitiation complex"/>
    <property type="evidence" value="ECO:0007669"/>
    <property type="project" value="UniProtKB-ARBA"/>
</dbReference>
<dbReference type="Pfam" id="PF25051">
    <property type="entry name" value="WHD_MCM8"/>
    <property type="match status" value="1"/>
</dbReference>
<keyword evidence="11" id="KW-0472">Membrane</keyword>
<dbReference type="InterPro" id="IPR031327">
    <property type="entry name" value="MCM"/>
</dbReference>
<evidence type="ECO:0000313" key="13">
    <source>
        <dbReference type="EMBL" id="TPX75525.1"/>
    </source>
</evidence>
<feature type="domain" description="MCM C-terminal AAA(+) ATPase" evidence="12">
    <location>
        <begin position="654"/>
        <end position="860"/>
    </location>
</feature>
<feature type="transmembrane region" description="Helical" evidence="11">
    <location>
        <begin position="60"/>
        <end position="77"/>
    </location>
</feature>
<evidence type="ECO:0000256" key="2">
    <source>
        <dbReference type="ARBA" id="ARBA00008010"/>
    </source>
</evidence>
<dbReference type="GO" id="GO:0006279">
    <property type="term" value="P:premeiotic DNA replication"/>
    <property type="evidence" value="ECO:0007669"/>
    <property type="project" value="UniProtKB-ARBA"/>
</dbReference>
<dbReference type="CDD" id="cd22247">
    <property type="entry name" value="MCM8_WHD"/>
    <property type="match status" value="1"/>
</dbReference>
<comment type="caution">
    <text evidence="13">The sequence shown here is derived from an EMBL/GenBank/DDBJ whole genome shotgun (WGS) entry which is preliminary data.</text>
</comment>
<dbReference type="Pfam" id="PF00493">
    <property type="entry name" value="MCM"/>
    <property type="match status" value="1"/>
</dbReference>
<dbReference type="Proteomes" id="UP000320333">
    <property type="component" value="Unassembled WGS sequence"/>
</dbReference>
<evidence type="ECO:0000256" key="10">
    <source>
        <dbReference type="SAM" id="MobiDB-lite"/>
    </source>
</evidence>
<dbReference type="SMART" id="SM00350">
    <property type="entry name" value="MCM"/>
    <property type="match status" value="1"/>
</dbReference>
<dbReference type="InterPro" id="IPR012340">
    <property type="entry name" value="NA-bd_OB-fold"/>
</dbReference>
<keyword evidence="6 9" id="KW-0238">DNA-binding</keyword>
<keyword evidence="4 9" id="KW-0547">Nucleotide-binding</keyword>
<keyword evidence="7" id="KW-0539">Nucleus</keyword>
<name>A0A507FIR0_9FUNG</name>
<dbReference type="GO" id="GO:0042555">
    <property type="term" value="C:MCM complex"/>
    <property type="evidence" value="ECO:0007669"/>
    <property type="project" value="UniProtKB-ARBA"/>
</dbReference>
<keyword evidence="11" id="KW-1133">Transmembrane helix</keyword>
<evidence type="ECO:0000256" key="8">
    <source>
        <dbReference type="ARBA" id="ARBA00042306"/>
    </source>
</evidence>
<dbReference type="Gene3D" id="2.40.50.140">
    <property type="entry name" value="Nucleic acid-binding proteins"/>
    <property type="match status" value="1"/>
</dbReference>
<dbReference type="GO" id="GO:0005524">
    <property type="term" value="F:ATP binding"/>
    <property type="evidence" value="ECO:0007669"/>
    <property type="project" value="UniProtKB-KW"/>
</dbReference>
<protein>
    <recommendedName>
        <fullName evidence="3">DNA helicase</fullName>
        <ecNumber evidence="3">3.6.4.12</ecNumber>
    </recommendedName>
    <alternativeName>
        <fullName evidence="8">Minichromosome maintenance 8</fullName>
    </alternativeName>
</protein>
<feature type="compositionally biased region" description="Polar residues" evidence="10">
    <location>
        <begin position="877"/>
        <end position="887"/>
    </location>
</feature>
<dbReference type="PANTHER" id="PTHR11630:SF47">
    <property type="entry name" value="DNA HELICASE MCM8"/>
    <property type="match status" value="1"/>
</dbReference>
<evidence type="ECO:0000256" key="9">
    <source>
        <dbReference type="RuleBase" id="RU004070"/>
    </source>
</evidence>
<dbReference type="PROSITE" id="PS50051">
    <property type="entry name" value="MCM_2"/>
    <property type="match status" value="1"/>
</dbReference>
<organism evidence="13 14">
    <name type="scientific">Chytriomyces confervae</name>
    <dbReference type="NCBI Taxonomy" id="246404"/>
    <lineage>
        <taxon>Eukaryota</taxon>
        <taxon>Fungi</taxon>
        <taxon>Fungi incertae sedis</taxon>
        <taxon>Chytridiomycota</taxon>
        <taxon>Chytridiomycota incertae sedis</taxon>
        <taxon>Chytridiomycetes</taxon>
        <taxon>Chytridiales</taxon>
        <taxon>Chytriomycetaceae</taxon>
        <taxon>Chytriomyces</taxon>
    </lineage>
</organism>
<dbReference type="GO" id="GO:0006310">
    <property type="term" value="P:DNA recombination"/>
    <property type="evidence" value="ECO:0007669"/>
    <property type="project" value="UniProtKB-ARBA"/>
</dbReference>
<accession>A0A507FIR0</accession>
<proteinExistence type="inferred from homology"/>
<keyword evidence="14" id="KW-1185">Reference proteome</keyword>
<dbReference type="SMART" id="SM00382">
    <property type="entry name" value="AAA"/>
    <property type="match status" value="1"/>
</dbReference>
<evidence type="ECO:0000256" key="6">
    <source>
        <dbReference type="ARBA" id="ARBA00023125"/>
    </source>
</evidence>
<feature type="region of interest" description="Disordered" evidence="10">
    <location>
        <begin position="611"/>
        <end position="630"/>
    </location>
</feature>
<dbReference type="Pfam" id="PF17855">
    <property type="entry name" value="MCM_lid"/>
    <property type="match status" value="1"/>
</dbReference>
<evidence type="ECO:0000256" key="11">
    <source>
        <dbReference type="SAM" id="Phobius"/>
    </source>
</evidence>
<dbReference type="GO" id="GO:0003697">
    <property type="term" value="F:single-stranded DNA binding"/>
    <property type="evidence" value="ECO:0007669"/>
    <property type="project" value="TreeGrafter"/>
</dbReference>
<dbReference type="GO" id="GO:0005656">
    <property type="term" value="C:nuclear pre-replicative complex"/>
    <property type="evidence" value="ECO:0007669"/>
    <property type="project" value="UniProtKB-ARBA"/>
</dbReference>
<feature type="transmembrane region" description="Helical" evidence="11">
    <location>
        <begin position="31"/>
        <end position="53"/>
    </location>
</feature>
<dbReference type="Gene3D" id="3.40.50.300">
    <property type="entry name" value="P-loop containing nucleotide triphosphate hydrolases"/>
    <property type="match status" value="1"/>
</dbReference>
<dbReference type="InterPro" id="IPR027417">
    <property type="entry name" value="P-loop_NTPase"/>
</dbReference>
<dbReference type="InterPro" id="IPR056875">
    <property type="entry name" value="MCM8/REC_WHD"/>
</dbReference>
<keyword evidence="5 9" id="KW-0067">ATP-binding</keyword>
<gene>
    <name evidence="13" type="ORF">CcCBS67573_g03201</name>
</gene>
<evidence type="ECO:0000256" key="1">
    <source>
        <dbReference type="ARBA" id="ARBA00004123"/>
    </source>
</evidence>
<comment type="subcellular location">
    <subcellularLocation>
        <location evidence="1">Nucleus</location>
    </subcellularLocation>
</comment>
<dbReference type="GO" id="GO:0017116">
    <property type="term" value="F:single-stranded DNA helicase activity"/>
    <property type="evidence" value="ECO:0007669"/>
    <property type="project" value="TreeGrafter"/>
</dbReference>
<dbReference type="Gene3D" id="2.20.28.10">
    <property type="match status" value="1"/>
</dbReference>
<dbReference type="PRINTS" id="PR01657">
    <property type="entry name" value="MCMFAMILY"/>
</dbReference>
<reference evidence="13 14" key="1">
    <citation type="journal article" date="2019" name="Sci. Rep.">
        <title>Comparative genomics of chytrid fungi reveal insights into the obligate biotrophic and pathogenic lifestyle of Synchytrium endobioticum.</title>
        <authorList>
            <person name="van de Vossenberg B.T.L.H."/>
            <person name="Warris S."/>
            <person name="Nguyen H.D.T."/>
            <person name="van Gent-Pelzer M.P.E."/>
            <person name="Joly D.L."/>
            <person name="van de Geest H.C."/>
            <person name="Bonants P.J.M."/>
            <person name="Smith D.S."/>
            <person name="Levesque C.A."/>
            <person name="van der Lee T.A.J."/>
        </authorList>
    </citation>
    <scope>NUCLEOTIDE SEQUENCE [LARGE SCALE GENOMIC DNA]</scope>
    <source>
        <strain evidence="13 14">CBS 675.73</strain>
    </source>
</reference>
<dbReference type="FunFam" id="3.40.50.300:FF:000650">
    <property type="entry name" value="DNA helicase MCM8 isoform X1"/>
    <property type="match status" value="1"/>
</dbReference>
<dbReference type="SUPFAM" id="SSF50249">
    <property type="entry name" value="Nucleic acid-binding proteins"/>
    <property type="match status" value="1"/>
</dbReference>
<evidence type="ECO:0000256" key="7">
    <source>
        <dbReference type="ARBA" id="ARBA00023242"/>
    </source>
</evidence>
<feature type="compositionally biased region" description="Acidic residues" evidence="10">
    <location>
        <begin position="614"/>
        <end position="624"/>
    </location>
</feature>
<dbReference type="AlphaFoldDB" id="A0A507FIR0"/>
<keyword evidence="11" id="KW-0812">Transmembrane</keyword>
<evidence type="ECO:0000256" key="4">
    <source>
        <dbReference type="ARBA" id="ARBA00022741"/>
    </source>
</evidence>
<dbReference type="CDD" id="cd17759">
    <property type="entry name" value="MCM8"/>
    <property type="match status" value="1"/>
</dbReference>
<dbReference type="InterPro" id="IPR033762">
    <property type="entry name" value="MCM_OB"/>
</dbReference>
<dbReference type="InterPro" id="IPR001208">
    <property type="entry name" value="MCM_dom"/>
</dbReference>
<comment type="similarity">
    <text evidence="2 9">Belongs to the MCM family.</text>
</comment>
<dbReference type="PANTHER" id="PTHR11630">
    <property type="entry name" value="DNA REPLICATION LICENSING FACTOR MCM FAMILY MEMBER"/>
    <property type="match status" value="1"/>
</dbReference>
<evidence type="ECO:0000256" key="3">
    <source>
        <dbReference type="ARBA" id="ARBA00012551"/>
    </source>
</evidence>
<dbReference type="InterPro" id="IPR003593">
    <property type="entry name" value="AAA+_ATPase"/>
</dbReference>
<dbReference type="PROSITE" id="PS00847">
    <property type="entry name" value="MCM_1"/>
    <property type="match status" value="1"/>
</dbReference>
<dbReference type="InterPro" id="IPR018525">
    <property type="entry name" value="MCM_CS"/>
</dbReference>
<dbReference type="OrthoDB" id="7462577at2759"/>
<dbReference type="InterPro" id="IPR041562">
    <property type="entry name" value="MCM_lid"/>
</dbReference>
<dbReference type="EC" id="3.6.4.12" evidence="3"/>
<dbReference type="SUPFAM" id="SSF52540">
    <property type="entry name" value="P-loop containing nucleoside triphosphate hydrolases"/>
    <property type="match status" value="1"/>
</dbReference>
<dbReference type="GO" id="GO:0043596">
    <property type="term" value="C:nuclear replication fork"/>
    <property type="evidence" value="ECO:0007669"/>
    <property type="project" value="UniProtKB-ARBA"/>
</dbReference>